<dbReference type="HOGENOM" id="CLU_1776798_0_0_1"/>
<proteinExistence type="inferred from homology"/>
<reference evidence="4" key="4">
    <citation type="submission" date="2025-09" db="UniProtKB">
        <authorList>
            <consortium name="Ensembl"/>
        </authorList>
    </citation>
    <scope>IDENTIFICATION</scope>
</reference>
<sequence length="146" mass="17270">MDKIKGKISCMISELDNKEEAIEKLTEDLRLADIKRRCVEEENINLEHQLNAKENFIGKLEPLLDETVKKLASFEERESANERIIQKLESDYETSVIKCEKLEDQLKEIRFISEETGRKYEEATRRLTFMDTELEKSEQRIEKAEK</sequence>
<dbReference type="EMBL" id="EAAA01001402">
    <property type="status" value="NOT_ANNOTATED_CDS"/>
    <property type="molecule type" value="Genomic_DNA"/>
</dbReference>
<reference evidence="4" key="3">
    <citation type="submission" date="2025-08" db="UniProtKB">
        <authorList>
            <consortium name="Ensembl"/>
        </authorList>
    </citation>
    <scope>IDENTIFICATION</scope>
</reference>
<evidence type="ECO:0000313" key="4">
    <source>
        <dbReference type="Ensembl" id="ENSCINP00000034329.1"/>
    </source>
</evidence>
<accession>H2XXE5</accession>
<dbReference type="SUPFAM" id="SSF57997">
    <property type="entry name" value="Tropomyosin"/>
    <property type="match status" value="1"/>
</dbReference>
<dbReference type="STRING" id="7719.ENSCINP00000034329"/>
<dbReference type="Pfam" id="PF00261">
    <property type="entry name" value="Tropomyosin"/>
    <property type="match status" value="1"/>
</dbReference>
<reference evidence="5" key="1">
    <citation type="journal article" date="2002" name="Science">
        <title>The draft genome of Ciona intestinalis: insights into chordate and vertebrate origins.</title>
        <authorList>
            <person name="Dehal P."/>
            <person name="Satou Y."/>
            <person name="Campbell R.K."/>
            <person name="Chapman J."/>
            <person name="Degnan B."/>
            <person name="De Tomaso A."/>
            <person name="Davidson B."/>
            <person name="Di Gregorio A."/>
            <person name="Gelpke M."/>
            <person name="Goodstein D.M."/>
            <person name="Harafuji N."/>
            <person name="Hastings K.E."/>
            <person name="Ho I."/>
            <person name="Hotta K."/>
            <person name="Huang W."/>
            <person name="Kawashima T."/>
            <person name="Lemaire P."/>
            <person name="Martinez D."/>
            <person name="Meinertzhagen I.A."/>
            <person name="Necula S."/>
            <person name="Nonaka M."/>
            <person name="Putnam N."/>
            <person name="Rash S."/>
            <person name="Saiga H."/>
            <person name="Satake M."/>
            <person name="Terry A."/>
            <person name="Yamada L."/>
            <person name="Wang H.G."/>
            <person name="Awazu S."/>
            <person name="Azumi K."/>
            <person name="Boore J."/>
            <person name="Branno M."/>
            <person name="Chin-Bow S."/>
            <person name="DeSantis R."/>
            <person name="Doyle S."/>
            <person name="Francino P."/>
            <person name="Keys D.N."/>
            <person name="Haga S."/>
            <person name="Hayashi H."/>
            <person name="Hino K."/>
            <person name="Imai K.S."/>
            <person name="Inaba K."/>
            <person name="Kano S."/>
            <person name="Kobayashi K."/>
            <person name="Kobayashi M."/>
            <person name="Lee B.I."/>
            <person name="Makabe K.W."/>
            <person name="Manohar C."/>
            <person name="Matassi G."/>
            <person name="Medina M."/>
            <person name="Mochizuki Y."/>
            <person name="Mount S."/>
            <person name="Morishita T."/>
            <person name="Miura S."/>
            <person name="Nakayama A."/>
            <person name="Nishizaka S."/>
            <person name="Nomoto H."/>
            <person name="Ohta F."/>
            <person name="Oishi K."/>
            <person name="Rigoutsos I."/>
            <person name="Sano M."/>
            <person name="Sasaki A."/>
            <person name="Sasakura Y."/>
            <person name="Shoguchi E."/>
            <person name="Shin-i T."/>
            <person name="Spagnuolo A."/>
            <person name="Stainier D."/>
            <person name="Suzuki M.M."/>
            <person name="Tassy O."/>
            <person name="Takatori N."/>
            <person name="Tokuoka M."/>
            <person name="Yagi K."/>
            <person name="Yoshizaki F."/>
            <person name="Wada S."/>
            <person name="Zhang C."/>
            <person name="Hyatt P.D."/>
            <person name="Larimer F."/>
            <person name="Detter C."/>
            <person name="Doggett N."/>
            <person name="Glavina T."/>
            <person name="Hawkins T."/>
            <person name="Richardson P."/>
            <person name="Lucas S."/>
            <person name="Kohara Y."/>
            <person name="Levine M."/>
            <person name="Satoh N."/>
            <person name="Rokhsar D.S."/>
        </authorList>
    </citation>
    <scope>NUCLEOTIDE SEQUENCE [LARGE SCALE GENOMIC DNA]</scope>
</reference>
<dbReference type="EMBL" id="EAAA01001401">
    <property type="status" value="NOT_ANNOTATED_CDS"/>
    <property type="molecule type" value="Genomic_DNA"/>
</dbReference>
<evidence type="ECO:0000256" key="1">
    <source>
        <dbReference type="ARBA" id="ARBA00009036"/>
    </source>
</evidence>
<evidence type="ECO:0000313" key="5">
    <source>
        <dbReference type="Proteomes" id="UP000008144"/>
    </source>
</evidence>
<dbReference type="InParanoid" id="H2XXE5"/>
<dbReference type="AlphaFoldDB" id="H2XXE5"/>
<name>H2XXE5_CIOIN</name>
<feature type="coiled-coil region" evidence="3">
    <location>
        <begin position="8"/>
        <end position="42"/>
    </location>
</feature>
<organism evidence="4 5">
    <name type="scientific">Ciona intestinalis</name>
    <name type="common">Transparent sea squirt</name>
    <name type="synonym">Ascidia intestinalis</name>
    <dbReference type="NCBI Taxonomy" id="7719"/>
    <lineage>
        <taxon>Eukaryota</taxon>
        <taxon>Metazoa</taxon>
        <taxon>Chordata</taxon>
        <taxon>Tunicata</taxon>
        <taxon>Ascidiacea</taxon>
        <taxon>Phlebobranchia</taxon>
        <taxon>Cionidae</taxon>
        <taxon>Ciona</taxon>
    </lineage>
</organism>
<evidence type="ECO:0000256" key="3">
    <source>
        <dbReference type="SAM" id="Coils"/>
    </source>
</evidence>
<keyword evidence="2 3" id="KW-0175">Coiled coil</keyword>
<dbReference type="PRINTS" id="PR00194">
    <property type="entry name" value="TROPOMYOSIN"/>
</dbReference>
<dbReference type="Ensembl" id="ENSCINT00000036709.1">
    <property type="protein sequence ID" value="ENSCINP00000034329.1"/>
    <property type="gene ID" value="ENSCING00000020597.1"/>
</dbReference>
<dbReference type="InterPro" id="IPR000533">
    <property type="entry name" value="Tropomyosin"/>
</dbReference>
<keyword evidence="5" id="KW-1185">Reference proteome</keyword>
<dbReference type="PANTHER" id="PTHR19269">
    <property type="entry name" value="TROPOMYOSIN"/>
    <property type="match status" value="1"/>
</dbReference>
<evidence type="ECO:0000256" key="2">
    <source>
        <dbReference type="ARBA" id="ARBA00023054"/>
    </source>
</evidence>
<protein>
    <submittedName>
        <fullName evidence="4">Uncharacterized protein</fullName>
    </submittedName>
</protein>
<dbReference type="Proteomes" id="UP000008144">
    <property type="component" value="Chromosome 2"/>
</dbReference>
<feature type="coiled-coil region" evidence="3">
    <location>
        <begin position="85"/>
        <end position="140"/>
    </location>
</feature>
<comment type="similarity">
    <text evidence="1">Belongs to the tropomyosin family.</text>
</comment>
<reference evidence="4" key="2">
    <citation type="journal article" date="2008" name="Genome Biol.">
        <title>Improved genome assembly and evidence-based global gene model set for the chordate Ciona intestinalis: new insight into intron and operon populations.</title>
        <authorList>
            <person name="Satou Y."/>
            <person name="Mineta K."/>
            <person name="Ogasawara M."/>
            <person name="Sasakura Y."/>
            <person name="Shoguchi E."/>
            <person name="Ueno K."/>
            <person name="Yamada L."/>
            <person name="Matsumoto J."/>
            <person name="Wasserscheid J."/>
            <person name="Dewar K."/>
            <person name="Wiley G.B."/>
            <person name="Macmil S.L."/>
            <person name="Roe B.A."/>
            <person name="Zeller R.W."/>
            <person name="Hastings K.E."/>
            <person name="Lemaire P."/>
            <person name="Lindquist E."/>
            <person name="Endo T."/>
            <person name="Hotta K."/>
            <person name="Inaba K."/>
        </authorList>
    </citation>
    <scope>NUCLEOTIDE SEQUENCE [LARGE SCALE GENOMIC DNA]</scope>
    <source>
        <strain evidence="4">wild type</strain>
    </source>
</reference>
<dbReference type="Gene3D" id="1.20.5.170">
    <property type="match status" value="1"/>
</dbReference>